<evidence type="ECO:0000313" key="10">
    <source>
        <dbReference type="EMBL" id="PCH41031.1"/>
    </source>
</evidence>
<dbReference type="OrthoDB" id="10251234at2759"/>
<comment type="function">
    <text evidence="8">Component of the Mediator complex, a coactivator involved in the regulated transcription of nearly all RNA polymerase II-dependent genes. Mediator functions as a bridge to convey information from gene-specific regulatory proteins to the basal RNA polymerase II transcription machinery. Mediator is recruited to promoters by direct interactions with regulatory proteins and serves as a scaffold for the assembly of a functional preinitiation complex with RNA polymerase II and the general transcription factors.</text>
</comment>
<dbReference type="PANTHER" id="PTHR13114:SF7">
    <property type="entry name" value="MEDIATOR OF RNA POLYMERASE II TRANSCRIPTION SUBUNIT 17"/>
    <property type="match status" value="1"/>
</dbReference>
<gene>
    <name evidence="8" type="primary">MED17</name>
    <name evidence="10" type="ORF">WOLCODRAFT_88978</name>
</gene>
<accession>A0A2H3JGK6</accession>
<evidence type="ECO:0000256" key="2">
    <source>
        <dbReference type="ARBA" id="ARBA00005635"/>
    </source>
</evidence>
<keyword evidence="11" id="KW-1185">Reference proteome</keyword>
<keyword evidence="5 8" id="KW-0804">Transcription</keyword>
<comment type="similarity">
    <text evidence="2 8">Belongs to the Mediator complex subunit 17 family.</text>
</comment>
<evidence type="ECO:0000256" key="8">
    <source>
        <dbReference type="RuleBase" id="RU364140"/>
    </source>
</evidence>
<evidence type="ECO:0000256" key="7">
    <source>
        <dbReference type="ARBA" id="ARBA00032014"/>
    </source>
</evidence>
<protein>
    <recommendedName>
        <fullName evidence="3 8">Mediator of RNA polymerase II transcription subunit 17</fullName>
    </recommendedName>
    <alternativeName>
        <fullName evidence="7 8">Mediator complex subunit 17</fullName>
    </alternativeName>
</protein>
<evidence type="ECO:0000313" key="11">
    <source>
        <dbReference type="Proteomes" id="UP000218811"/>
    </source>
</evidence>
<feature type="region of interest" description="Disordered" evidence="9">
    <location>
        <begin position="71"/>
        <end position="101"/>
    </location>
</feature>
<feature type="compositionally biased region" description="Basic and acidic residues" evidence="9">
    <location>
        <begin position="39"/>
        <end position="48"/>
    </location>
</feature>
<evidence type="ECO:0000256" key="6">
    <source>
        <dbReference type="ARBA" id="ARBA00023242"/>
    </source>
</evidence>
<dbReference type="Proteomes" id="UP000218811">
    <property type="component" value="Unassembled WGS sequence"/>
</dbReference>
<keyword evidence="8" id="KW-0010">Activator</keyword>
<dbReference type="GO" id="GO:0003712">
    <property type="term" value="F:transcription coregulator activity"/>
    <property type="evidence" value="ECO:0007669"/>
    <property type="project" value="InterPro"/>
</dbReference>
<evidence type="ECO:0000256" key="4">
    <source>
        <dbReference type="ARBA" id="ARBA00023015"/>
    </source>
</evidence>
<comment type="subunit">
    <text evidence="8">Component of the Mediator complex.</text>
</comment>
<evidence type="ECO:0000256" key="3">
    <source>
        <dbReference type="ARBA" id="ARBA00019610"/>
    </source>
</evidence>
<evidence type="ECO:0000256" key="1">
    <source>
        <dbReference type="ARBA" id="ARBA00004123"/>
    </source>
</evidence>
<keyword evidence="6 8" id="KW-0539">Nucleus</keyword>
<organism evidence="10 11">
    <name type="scientific">Wolfiporia cocos (strain MD-104)</name>
    <name type="common">Brown rot fungus</name>
    <dbReference type="NCBI Taxonomy" id="742152"/>
    <lineage>
        <taxon>Eukaryota</taxon>
        <taxon>Fungi</taxon>
        <taxon>Dikarya</taxon>
        <taxon>Basidiomycota</taxon>
        <taxon>Agaricomycotina</taxon>
        <taxon>Agaricomycetes</taxon>
        <taxon>Polyporales</taxon>
        <taxon>Phaeolaceae</taxon>
        <taxon>Wolfiporia</taxon>
    </lineage>
</organism>
<proteinExistence type="inferred from homology"/>
<dbReference type="PANTHER" id="PTHR13114">
    <property type="entry name" value="MEDIATOR OF RNA POLYMERASE II TRANSCRIPTION SUBUNIT 17"/>
    <property type="match status" value="1"/>
</dbReference>
<dbReference type="AlphaFoldDB" id="A0A2H3JGK6"/>
<comment type="subcellular location">
    <subcellularLocation>
        <location evidence="1 8">Nucleus</location>
    </subcellularLocation>
</comment>
<feature type="compositionally biased region" description="Basic and acidic residues" evidence="9">
    <location>
        <begin position="86"/>
        <end position="97"/>
    </location>
</feature>
<feature type="compositionally biased region" description="Low complexity" evidence="9">
    <location>
        <begin position="154"/>
        <end position="165"/>
    </location>
</feature>
<keyword evidence="4 8" id="KW-0805">Transcription regulation</keyword>
<evidence type="ECO:0000256" key="9">
    <source>
        <dbReference type="SAM" id="MobiDB-lite"/>
    </source>
</evidence>
<feature type="region of interest" description="Disordered" evidence="9">
    <location>
        <begin position="16"/>
        <end position="48"/>
    </location>
</feature>
<evidence type="ECO:0000256" key="5">
    <source>
        <dbReference type="ARBA" id="ARBA00023163"/>
    </source>
</evidence>
<dbReference type="InterPro" id="IPR019313">
    <property type="entry name" value="Mediator_Med17"/>
</dbReference>
<sequence>MPMEEPPWKKLKLSLERPYKDDDGEPVPVLLDITPDGQHIYEPKEDPTAKVGENLRRIFLERGIDFFDRRKHEGHKVAEPTAAQEDEGKEKHKDDAQGPKQPMTAEELFKMRMEILPQLHIALGEMCQARDLLVLLLATGAPLQATSSQSIAAQLTQPSSSQPSLSQPPPTGAQLPPSALSATVATKPPPISSVQAFNAQLVVGGKDRALRKAADMFKSAAESIEAGRVRSERYWLDALKIRRGNWGLVPAPLPFGSSTGRGADRTAKDFLVSFGLEESPALFRRRAIGRMPTIETDQSSLEFPLRQRARLQVSFYTTDAYGNRLRARNRMPVPDESTLAGSLRAAQAEVVEQEIFAALIREASSLPTASARVSERLIVIEAAQGTELRFELVRTPARTSELDDSSDAAICDLIFSSLHVLLLRAHALLRTERLMRTSSHRTQAQSAARQSPVVPPILQPVIDMLMYQDFCERVKSEVGRFVAGLQAAGVRTGLQFTAVGGSGEEFVRNLRTERPRPIEGQALIRVDNRHTLRFTFISPSTLIAHLPQATLQIMSIPQLTQLLTDDIGGCLLKRICDIGAERCGAVNGTWFVDVMTGQAVGRWEGCAL</sequence>
<name>A0A2H3JGK6_WOLCO</name>
<dbReference type="EMBL" id="KB468113">
    <property type="protein sequence ID" value="PCH41031.1"/>
    <property type="molecule type" value="Genomic_DNA"/>
</dbReference>
<reference evidence="10 11" key="1">
    <citation type="journal article" date="2012" name="Science">
        <title>The Paleozoic origin of enzymatic lignin decomposition reconstructed from 31 fungal genomes.</title>
        <authorList>
            <person name="Floudas D."/>
            <person name="Binder M."/>
            <person name="Riley R."/>
            <person name="Barry K."/>
            <person name="Blanchette R.A."/>
            <person name="Henrissat B."/>
            <person name="Martinez A.T."/>
            <person name="Otillar R."/>
            <person name="Spatafora J.W."/>
            <person name="Yadav J.S."/>
            <person name="Aerts A."/>
            <person name="Benoit I."/>
            <person name="Boyd A."/>
            <person name="Carlson A."/>
            <person name="Copeland A."/>
            <person name="Coutinho P.M."/>
            <person name="de Vries R.P."/>
            <person name="Ferreira P."/>
            <person name="Findley K."/>
            <person name="Foster B."/>
            <person name="Gaskell J."/>
            <person name="Glotzer D."/>
            <person name="Gorecki P."/>
            <person name="Heitman J."/>
            <person name="Hesse C."/>
            <person name="Hori C."/>
            <person name="Igarashi K."/>
            <person name="Jurgens J.A."/>
            <person name="Kallen N."/>
            <person name="Kersten P."/>
            <person name="Kohler A."/>
            <person name="Kuees U."/>
            <person name="Kumar T.K.A."/>
            <person name="Kuo A."/>
            <person name="LaButti K."/>
            <person name="Larrondo L.F."/>
            <person name="Lindquist E."/>
            <person name="Ling A."/>
            <person name="Lombard V."/>
            <person name="Lucas S."/>
            <person name="Lundell T."/>
            <person name="Martin R."/>
            <person name="McLaughlin D.J."/>
            <person name="Morgenstern I."/>
            <person name="Morin E."/>
            <person name="Murat C."/>
            <person name="Nagy L.G."/>
            <person name="Nolan M."/>
            <person name="Ohm R.A."/>
            <person name="Patyshakuliyeva A."/>
            <person name="Rokas A."/>
            <person name="Ruiz-Duenas F.J."/>
            <person name="Sabat G."/>
            <person name="Salamov A."/>
            <person name="Samejima M."/>
            <person name="Schmutz J."/>
            <person name="Slot J.C."/>
            <person name="St John F."/>
            <person name="Stenlid J."/>
            <person name="Sun H."/>
            <person name="Sun S."/>
            <person name="Syed K."/>
            <person name="Tsang A."/>
            <person name="Wiebenga A."/>
            <person name="Young D."/>
            <person name="Pisabarro A."/>
            <person name="Eastwood D.C."/>
            <person name="Martin F."/>
            <person name="Cullen D."/>
            <person name="Grigoriev I.V."/>
            <person name="Hibbett D.S."/>
        </authorList>
    </citation>
    <scope>NUCLEOTIDE SEQUENCE [LARGE SCALE GENOMIC DNA]</scope>
    <source>
        <strain evidence="10 11">MD-104</strain>
    </source>
</reference>
<dbReference type="GO" id="GO:0016592">
    <property type="term" value="C:mediator complex"/>
    <property type="evidence" value="ECO:0007669"/>
    <property type="project" value="InterPro"/>
</dbReference>
<dbReference type="GO" id="GO:0070847">
    <property type="term" value="C:core mediator complex"/>
    <property type="evidence" value="ECO:0007669"/>
    <property type="project" value="TreeGrafter"/>
</dbReference>
<dbReference type="Pfam" id="PF10156">
    <property type="entry name" value="Med17"/>
    <property type="match status" value="1"/>
</dbReference>
<dbReference type="GO" id="GO:0006357">
    <property type="term" value="P:regulation of transcription by RNA polymerase II"/>
    <property type="evidence" value="ECO:0007669"/>
    <property type="project" value="InterPro"/>
</dbReference>
<dbReference type="STRING" id="742152.A0A2H3JGK6"/>
<dbReference type="OMA" id="GEMTHAR"/>
<feature type="region of interest" description="Disordered" evidence="9">
    <location>
        <begin position="152"/>
        <end position="186"/>
    </location>
</feature>